<sequence length="640" mass="73527">MNTQANRPTKRPTKVEELTKEQIRQAIIKKHECNAKAQIIVESLLEKDIQQDYFLKCLTDINQTHFDDVIEERSILHLCGYPICRKTLSEKDIPKQKYRISMKTNKVYDITARKSFCSNICYKAAMHVKKQMLTSPLWFRDYEKIPELDLLPLNSAGSMGQELDLSLTEKIVSTSDHRIFTSIKDFTDATLNDIDKYQNNKNSSNKKNNINKQSSNMENRNDVSKETKDDEENTGKCDSSIEKTINDILNNPTTNSDKTAEQKTVHKESISPTKTINNPLNILSNVKCADEKTMEMLQTNTTCSDITGNKQSISAKKTTSNPLNIVGDIIERPVKPTDPILANIPSETNKTEIKTNKNNNKPPQKKQISIAAIKIEVEKCLAEWFTIDTLLFLFGQEKVKEMVADKGECIQEYLNNYSKHIECSSNTYDQYQALCRKLNMLEIEERRFDSQTSARESKPLPDYNILKEESKKMHLKVKAFFTGETEIPTPNEITDVTLSNDDENKTQLPLVDKNAQNTLRRRIVCKHLNKVLPDLLRSLGLLSLTKSSDIRLLVNTFKLKANNIMFKPIQWTLIAMVFIQLLALRDGRLKYLLEQPMAFQHMQLLLLSYKLEGGYLERLISWLTDIDRLLDVNDTQLTIE</sequence>
<gene>
    <name evidence="15" type="primary">jg15695</name>
    <name evidence="15" type="ORF">PAEG_LOCUS26175</name>
</gene>
<dbReference type="GO" id="GO:0005634">
    <property type="term" value="C:nucleus"/>
    <property type="evidence" value="ECO:0007669"/>
    <property type="project" value="UniProtKB-SubCell"/>
</dbReference>
<organism evidence="15 16">
    <name type="scientific">Pararge aegeria aegeria</name>
    <dbReference type="NCBI Taxonomy" id="348720"/>
    <lineage>
        <taxon>Eukaryota</taxon>
        <taxon>Metazoa</taxon>
        <taxon>Ecdysozoa</taxon>
        <taxon>Arthropoda</taxon>
        <taxon>Hexapoda</taxon>
        <taxon>Insecta</taxon>
        <taxon>Pterygota</taxon>
        <taxon>Neoptera</taxon>
        <taxon>Endopterygota</taxon>
        <taxon>Lepidoptera</taxon>
        <taxon>Glossata</taxon>
        <taxon>Ditrysia</taxon>
        <taxon>Papilionoidea</taxon>
        <taxon>Nymphalidae</taxon>
        <taxon>Satyrinae</taxon>
        <taxon>Satyrini</taxon>
        <taxon>Parargina</taxon>
        <taxon>Pararge</taxon>
    </lineage>
</organism>
<feature type="domain" description="RTR1-type" evidence="14">
    <location>
        <begin position="56"/>
        <end position="141"/>
    </location>
</feature>
<proteinExistence type="inferred from homology"/>
<protein>
    <recommendedName>
        <fullName evidence="12">RNA polymerase II subunit B1 CTD phosphatase RPAP2 homolog</fullName>
        <ecNumber evidence="12">3.1.3.16</ecNumber>
    </recommendedName>
</protein>
<feature type="region of interest" description="Disordered" evidence="13">
    <location>
        <begin position="197"/>
        <end position="273"/>
    </location>
</feature>
<dbReference type="InterPro" id="IPR007308">
    <property type="entry name" value="Rtr1/RPAP2_dom"/>
</dbReference>
<feature type="compositionally biased region" description="Polar residues" evidence="13">
    <location>
        <begin position="247"/>
        <end position="257"/>
    </location>
</feature>
<comment type="caution">
    <text evidence="15">The sequence shown here is derived from an EMBL/GenBank/DDBJ whole genome shotgun (WGS) entry which is preliminary data.</text>
</comment>
<evidence type="ECO:0000256" key="5">
    <source>
        <dbReference type="ARBA" id="ARBA00022801"/>
    </source>
</evidence>
<evidence type="ECO:0000313" key="16">
    <source>
        <dbReference type="Proteomes" id="UP000838756"/>
    </source>
</evidence>
<feature type="compositionally biased region" description="Basic and acidic residues" evidence="13">
    <location>
        <begin position="219"/>
        <end position="245"/>
    </location>
</feature>
<name>A0A8S4SFK0_9NEOP</name>
<dbReference type="EC" id="3.1.3.16" evidence="12"/>
<dbReference type="GO" id="GO:0008420">
    <property type="term" value="F:RNA polymerase II CTD heptapeptide repeat phosphatase activity"/>
    <property type="evidence" value="ECO:0007669"/>
    <property type="project" value="UniProtKB-UniRule"/>
</dbReference>
<keyword evidence="5 12" id="KW-0378">Hydrolase</keyword>
<evidence type="ECO:0000256" key="7">
    <source>
        <dbReference type="ARBA" id="ARBA00022912"/>
    </source>
</evidence>
<evidence type="ECO:0000256" key="1">
    <source>
        <dbReference type="ARBA" id="ARBA00004123"/>
    </source>
</evidence>
<evidence type="ECO:0000256" key="2">
    <source>
        <dbReference type="ARBA" id="ARBA00005676"/>
    </source>
</evidence>
<evidence type="ECO:0000256" key="9">
    <source>
        <dbReference type="ARBA" id="ARBA00047761"/>
    </source>
</evidence>
<dbReference type="PANTHER" id="PTHR14732:SF0">
    <property type="entry name" value="RNA POLYMERASE II SUBUNIT B1 CTD PHOSPHATASE RPAP2-RELATED"/>
    <property type="match status" value="1"/>
</dbReference>
<evidence type="ECO:0000256" key="13">
    <source>
        <dbReference type="SAM" id="MobiDB-lite"/>
    </source>
</evidence>
<keyword evidence="7 12" id="KW-0904">Protein phosphatase</keyword>
<dbReference type="PANTHER" id="PTHR14732">
    <property type="entry name" value="RNA POLYMERASE II SUBUNIT B1 CTD PHOSPHATASE RPAP2-RELATED"/>
    <property type="match status" value="1"/>
</dbReference>
<dbReference type="Gene3D" id="1.25.40.820">
    <property type="match status" value="1"/>
</dbReference>
<keyword evidence="16" id="KW-1185">Reference proteome</keyword>
<dbReference type="PROSITE" id="PS51479">
    <property type="entry name" value="ZF_RTR1"/>
    <property type="match status" value="1"/>
</dbReference>
<evidence type="ECO:0000259" key="14">
    <source>
        <dbReference type="PROSITE" id="PS51479"/>
    </source>
</evidence>
<evidence type="ECO:0000256" key="10">
    <source>
        <dbReference type="ARBA" id="ARBA00048336"/>
    </source>
</evidence>
<keyword evidence="6 12" id="KW-0862">Zinc</keyword>
<keyword evidence="4 12" id="KW-0863">Zinc-finger</keyword>
<keyword evidence="3 12" id="KW-0479">Metal-binding</keyword>
<comment type="catalytic activity">
    <reaction evidence="10 12">
        <text>O-phospho-L-threonyl-[protein] + H2O = L-threonyl-[protein] + phosphate</text>
        <dbReference type="Rhea" id="RHEA:47004"/>
        <dbReference type="Rhea" id="RHEA-COMP:11060"/>
        <dbReference type="Rhea" id="RHEA-COMP:11605"/>
        <dbReference type="ChEBI" id="CHEBI:15377"/>
        <dbReference type="ChEBI" id="CHEBI:30013"/>
        <dbReference type="ChEBI" id="CHEBI:43474"/>
        <dbReference type="ChEBI" id="CHEBI:61977"/>
        <dbReference type="EC" id="3.1.3.16"/>
    </reaction>
</comment>
<evidence type="ECO:0000313" key="15">
    <source>
        <dbReference type="EMBL" id="CAH2267675.1"/>
    </source>
</evidence>
<evidence type="ECO:0000256" key="4">
    <source>
        <dbReference type="ARBA" id="ARBA00022771"/>
    </source>
</evidence>
<dbReference type="GO" id="GO:0005737">
    <property type="term" value="C:cytoplasm"/>
    <property type="evidence" value="ECO:0007669"/>
    <property type="project" value="TreeGrafter"/>
</dbReference>
<comment type="subcellular location">
    <subcellularLocation>
        <location evidence="1 12">Nucleus</location>
    </subcellularLocation>
</comment>
<dbReference type="GO" id="GO:0043175">
    <property type="term" value="F:RNA polymerase core enzyme binding"/>
    <property type="evidence" value="ECO:0007669"/>
    <property type="project" value="UniProtKB-UniRule"/>
</dbReference>
<dbReference type="InterPro" id="IPR038534">
    <property type="entry name" value="Rtr1/RPAP2_sf"/>
</dbReference>
<comment type="similarity">
    <text evidence="2 11 12">Belongs to the RPAP2 family.</text>
</comment>
<comment type="catalytic activity">
    <reaction evidence="9 12">
        <text>O-phospho-L-seryl-[protein] + H2O = L-seryl-[protein] + phosphate</text>
        <dbReference type="Rhea" id="RHEA:20629"/>
        <dbReference type="Rhea" id="RHEA-COMP:9863"/>
        <dbReference type="Rhea" id="RHEA-COMP:11604"/>
        <dbReference type="ChEBI" id="CHEBI:15377"/>
        <dbReference type="ChEBI" id="CHEBI:29999"/>
        <dbReference type="ChEBI" id="CHEBI:43474"/>
        <dbReference type="ChEBI" id="CHEBI:83421"/>
        <dbReference type="EC" id="3.1.3.16"/>
    </reaction>
</comment>
<reference evidence="15" key="1">
    <citation type="submission" date="2022-03" db="EMBL/GenBank/DDBJ databases">
        <authorList>
            <person name="Lindestad O."/>
        </authorList>
    </citation>
    <scope>NUCLEOTIDE SEQUENCE</scope>
</reference>
<dbReference type="Proteomes" id="UP000838756">
    <property type="component" value="Unassembled WGS sequence"/>
</dbReference>
<keyword evidence="8 12" id="KW-0539">Nucleus</keyword>
<feature type="compositionally biased region" description="Low complexity" evidence="13">
    <location>
        <begin position="199"/>
        <end position="216"/>
    </location>
</feature>
<dbReference type="EMBL" id="CAKXAJ010026376">
    <property type="protein sequence ID" value="CAH2267675.1"/>
    <property type="molecule type" value="Genomic_DNA"/>
</dbReference>
<dbReference type="AlphaFoldDB" id="A0A8S4SFK0"/>
<evidence type="ECO:0000256" key="3">
    <source>
        <dbReference type="ARBA" id="ARBA00022723"/>
    </source>
</evidence>
<feature type="compositionally biased region" description="Basic and acidic residues" evidence="13">
    <location>
        <begin position="258"/>
        <end position="269"/>
    </location>
</feature>
<dbReference type="GO" id="GO:0008270">
    <property type="term" value="F:zinc ion binding"/>
    <property type="evidence" value="ECO:0007669"/>
    <property type="project" value="UniProtKB-KW"/>
</dbReference>
<dbReference type="Pfam" id="PF04181">
    <property type="entry name" value="RPAP2_Rtr1"/>
    <property type="match status" value="1"/>
</dbReference>
<accession>A0A8S4SFK0</accession>
<evidence type="ECO:0000256" key="8">
    <source>
        <dbReference type="ARBA" id="ARBA00023242"/>
    </source>
</evidence>
<comment type="function">
    <text evidence="12">Putative RNA polymerase II subunit B1 C-terminal domain (CTD) phosphatase involved in RNA polymerase II transcription regulation.</text>
</comment>
<evidence type="ECO:0000256" key="6">
    <source>
        <dbReference type="ARBA" id="ARBA00022833"/>
    </source>
</evidence>
<evidence type="ECO:0000256" key="12">
    <source>
        <dbReference type="RuleBase" id="RU367080"/>
    </source>
</evidence>
<dbReference type="OrthoDB" id="2590500at2759"/>
<evidence type="ECO:0000256" key="11">
    <source>
        <dbReference type="PROSITE-ProRule" id="PRU00812"/>
    </source>
</evidence>
<dbReference type="InterPro" id="IPR039693">
    <property type="entry name" value="Rtr1/RPAP2"/>
</dbReference>